<evidence type="ECO:0000256" key="2">
    <source>
        <dbReference type="SAM" id="Phobius"/>
    </source>
</evidence>
<evidence type="ECO:0000313" key="3">
    <source>
        <dbReference type="EMBL" id="TQM32680.1"/>
    </source>
</evidence>
<feature type="transmembrane region" description="Helical" evidence="2">
    <location>
        <begin position="233"/>
        <end position="253"/>
    </location>
</feature>
<dbReference type="EMBL" id="VFPG01000001">
    <property type="protein sequence ID" value="TQM32680.1"/>
    <property type="molecule type" value="Genomic_DNA"/>
</dbReference>
<proteinExistence type="predicted"/>
<reference evidence="3 4" key="1">
    <citation type="submission" date="2019-06" db="EMBL/GenBank/DDBJ databases">
        <title>Sequencing the genomes of 1000 actinobacteria strains.</title>
        <authorList>
            <person name="Klenk H.-P."/>
        </authorList>
    </citation>
    <scope>NUCLEOTIDE SEQUENCE [LARGE SCALE GENOMIC DNA]</scope>
    <source>
        <strain evidence="3 4">DSM 103495</strain>
    </source>
</reference>
<keyword evidence="4" id="KW-1185">Reference proteome</keyword>
<gene>
    <name evidence="3" type="ORF">FB390_4375</name>
</gene>
<feature type="compositionally biased region" description="Gly residues" evidence="1">
    <location>
        <begin position="345"/>
        <end position="381"/>
    </location>
</feature>
<evidence type="ECO:0008006" key="5">
    <source>
        <dbReference type="Google" id="ProtNLM"/>
    </source>
</evidence>
<dbReference type="OrthoDB" id="3694109at2"/>
<feature type="transmembrane region" description="Helical" evidence="2">
    <location>
        <begin position="265"/>
        <end position="284"/>
    </location>
</feature>
<keyword evidence="2" id="KW-0472">Membrane</keyword>
<name>A0A543FFN9_9NOCA</name>
<evidence type="ECO:0000313" key="4">
    <source>
        <dbReference type="Proteomes" id="UP000316331"/>
    </source>
</evidence>
<feature type="transmembrane region" description="Helical" evidence="2">
    <location>
        <begin position="179"/>
        <end position="197"/>
    </location>
</feature>
<sequence>MTAREQIIPFCDIPGLAGAACAAQEIPGAVAKSALDDLTEWMGEAFAWLLTHALAWWTQFPSPELATSEGGLAPVLDDIRSYTSQLQVLMLIAGLLFAGARLTLAQRGGLAGEAQETVLMLARAILASMAFATVITAGTRAGDAFAEWVIYDVTSSDVEAFGTGFVRGFLAATGGMNPGALFLLFAACAISMLVQLVMLVVRQALLIVVVAVLPIAAASSGTGPGSQAYKRLLAWSLAAVLWKPVGSLVYAMAFTAAGDPQDSNMALLGLILLAMSVIVLPALIRLVAPAVATLGGGGGAAATVAGGLIGVGMAGASARREGRRVGQAGAGGGGQGAAPPPPPLGGGAGGGGGRPMPSGGAGSSTSGSGAGLGKGSGGGGASPQQAPSVPPAGAGGKAAAAASAAPQLAKGASSLAGSQGSRPAASGPDQAQPGSLEVRR</sequence>
<feature type="compositionally biased region" description="Low complexity" evidence="1">
    <location>
        <begin position="397"/>
        <end position="413"/>
    </location>
</feature>
<comment type="caution">
    <text evidence="3">The sequence shown here is derived from an EMBL/GenBank/DDBJ whole genome shotgun (WGS) entry which is preliminary data.</text>
</comment>
<keyword evidence="2" id="KW-0812">Transmembrane</keyword>
<protein>
    <recommendedName>
        <fullName evidence="5">TrbL/VirB6 plasmid conjugal transfer protein</fullName>
    </recommendedName>
</protein>
<feature type="region of interest" description="Disordered" evidence="1">
    <location>
        <begin position="320"/>
        <end position="440"/>
    </location>
</feature>
<dbReference type="RefSeq" id="WP_141810553.1">
    <property type="nucleotide sequence ID" value="NZ_VFPG01000001.1"/>
</dbReference>
<feature type="transmembrane region" description="Helical" evidence="2">
    <location>
        <begin position="86"/>
        <end position="105"/>
    </location>
</feature>
<organism evidence="3 4">
    <name type="scientific">Nocardia bhagyanarayanae</name>
    <dbReference type="NCBI Taxonomy" id="1215925"/>
    <lineage>
        <taxon>Bacteria</taxon>
        <taxon>Bacillati</taxon>
        <taxon>Actinomycetota</taxon>
        <taxon>Actinomycetes</taxon>
        <taxon>Mycobacteriales</taxon>
        <taxon>Nocardiaceae</taxon>
        <taxon>Nocardia</taxon>
    </lineage>
</organism>
<feature type="transmembrane region" description="Helical" evidence="2">
    <location>
        <begin position="290"/>
        <end position="314"/>
    </location>
</feature>
<dbReference type="AlphaFoldDB" id="A0A543FFN9"/>
<dbReference type="Proteomes" id="UP000316331">
    <property type="component" value="Unassembled WGS sequence"/>
</dbReference>
<evidence type="ECO:0000256" key="1">
    <source>
        <dbReference type="SAM" id="MobiDB-lite"/>
    </source>
</evidence>
<keyword evidence="2" id="KW-1133">Transmembrane helix</keyword>
<accession>A0A543FFN9</accession>
<feature type="transmembrane region" description="Helical" evidence="2">
    <location>
        <begin position="204"/>
        <end position="221"/>
    </location>
</feature>
<feature type="transmembrane region" description="Helical" evidence="2">
    <location>
        <begin position="117"/>
        <end position="138"/>
    </location>
</feature>